<feature type="coiled-coil region" evidence="1">
    <location>
        <begin position="3"/>
        <end position="92"/>
    </location>
</feature>
<dbReference type="Proteomes" id="UP000695022">
    <property type="component" value="Unplaced"/>
</dbReference>
<keyword evidence="1" id="KW-0175">Coiled coil</keyword>
<feature type="coiled-coil region" evidence="1">
    <location>
        <begin position="118"/>
        <end position="317"/>
    </location>
</feature>
<sequence length="443" mass="50881">MQLMLALQQLENTREEKEDLEEQLEEVSNLFKSSVEEYQQHIAGLQVALEQARADASEHQTEELARCLQLELEKEKGRLAGVEETHQALKEHTDSLEATLAGRETTIVELDAHAQAVLLSKEQENQTCRQRMKSLQREIDEHRRSIKELRTQLLSEKGGSVRNKRNVESMTMKLDQLGQDLKNKCEEVQLLRVEFDRSRNSEMRYRERCSQLDTEVKALRTDVERLRRQLVDTEAKDPVLVEQMKTLTWHLRQKNIEIDGLREQLKLSEERQGAEIDNVKKNSLVSGKELESIRHELANTREEKFSYQAKMVELQAALKATVEHNEMLKKLQKGEVGEEESILAQPRYSMAAIEELLQQSVASAKSRPLHSLQACLKNLRNEMQQLQQQVSDHTNAIQNTAQSWRHVESQVKVIKEQCTSGLMGTTNSPTTTNSNSQTAVEIV</sequence>
<feature type="compositionally biased region" description="Low complexity" evidence="2">
    <location>
        <begin position="425"/>
        <end position="443"/>
    </location>
</feature>
<dbReference type="GeneID" id="106814900"/>
<feature type="coiled-coil region" evidence="1">
    <location>
        <begin position="369"/>
        <end position="403"/>
    </location>
</feature>
<evidence type="ECO:0000313" key="4">
    <source>
        <dbReference type="RefSeq" id="XP_014674761.1"/>
    </source>
</evidence>
<protein>
    <submittedName>
        <fullName evidence="4">Golgin subfamily A member 3-like</fullName>
    </submittedName>
</protein>
<evidence type="ECO:0000313" key="3">
    <source>
        <dbReference type="Proteomes" id="UP000695022"/>
    </source>
</evidence>
<evidence type="ECO:0000256" key="2">
    <source>
        <dbReference type="SAM" id="MobiDB-lite"/>
    </source>
</evidence>
<gene>
    <name evidence="4" type="primary">LOC106814900</name>
</gene>
<feature type="region of interest" description="Disordered" evidence="2">
    <location>
        <begin position="422"/>
        <end position="443"/>
    </location>
</feature>
<reference evidence="4" key="1">
    <citation type="submission" date="2025-08" db="UniProtKB">
        <authorList>
            <consortium name="RefSeq"/>
        </authorList>
    </citation>
    <scope>IDENTIFICATION</scope>
</reference>
<evidence type="ECO:0000256" key="1">
    <source>
        <dbReference type="SAM" id="Coils"/>
    </source>
</evidence>
<proteinExistence type="predicted"/>
<name>A0ABM1ERE0_PRICU</name>
<accession>A0ABM1ERE0</accession>
<keyword evidence="3" id="KW-1185">Reference proteome</keyword>
<organism evidence="3 4">
    <name type="scientific">Priapulus caudatus</name>
    <name type="common">Priapulid worm</name>
    <dbReference type="NCBI Taxonomy" id="37621"/>
    <lineage>
        <taxon>Eukaryota</taxon>
        <taxon>Metazoa</taxon>
        <taxon>Ecdysozoa</taxon>
        <taxon>Scalidophora</taxon>
        <taxon>Priapulida</taxon>
        <taxon>Priapulimorpha</taxon>
        <taxon>Priapulimorphida</taxon>
        <taxon>Priapulidae</taxon>
        <taxon>Priapulus</taxon>
    </lineage>
</organism>
<dbReference type="RefSeq" id="XP_014674761.1">
    <property type="nucleotide sequence ID" value="XM_014819275.1"/>
</dbReference>